<dbReference type="NCBIfam" id="TIGR02870">
    <property type="entry name" value="spore_II_D"/>
    <property type="match status" value="1"/>
</dbReference>
<dbReference type="InterPro" id="IPR013693">
    <property type="entry name" value="SpoIID/LytB_N"/>
</dbReference>
<dbReference type="EMBL" id="JACEIQ010000021">
    <property type="protein sequence ID" value="MBA4495977.1"/>
    <property type="molecule type" value="Genomic_DNA"/>
</dbReference>
<dbReference type="PANTHER" id="PTHR30032">
    <property type="entry name" value="N-ACETYLMURAMOYL-L-ALANINE AMIDASE-RELATED"/>
    <property type="match status" value="1"/>
</dbReference>
<dbReference type="InterPro" id="IPR014225">
    <property type="entry name" value="Spore_II_D_firmicutes"/>
</dbReference>
<dbReference type="InterPro" id="IPR051922">
    <property type="entry name" value="Bact_Sporulation_Assoc"/>
</dbReference>
<organism evidence="2 3">
    <name type="scientific">Paenactinomyces guangxiensis</name>
    <dbReference type="NCBI Taxonomy" id="1490290"/>
    <lineage>
        <taxon>Bacteria</taxon>
        <taxon>Bacillati</taxon>
        <taxon>Bacillota</taxon>
        <taxon>Bacilli</taxon>
        <taxon>Bacillales</taxon>
        <taxon>Thermoactinomycetaceae</taxon>
        <taxon>Paenactinomyces</taxon>
    </lineage>
</organism>
<protein>
    <submittedName>
        <fullName evidence="2">Stage II sporulation protein D</fullName>
    </submittedName>
</protein>
<evidence type="ECO:0000313" key="2">
    <source>
        <dbReference type="EMBL" id="MBA4495977.1"/>
    </source>
</evidence>
<evidence type="ECO:0000313" key="3">
    <source>
        <dbReference type="Proteomes" id="UP000535491"/>
    </source>
</evidence>
<comment type="caution">
    <text evidence="2">The sequence shown here is derived from an EMBL/GenBank/DDBJ whole genome shotgun (WGS) entry which is preliminary data.</text>
</comment>
<dbReference type="RefSeq" id="WP_181753971.1">
    <property type="nucleotide sequence ID" value="NZ_JACEIQ010000021.1"/>
</dbReference>
<sequence>MQKRLLFLTVTLIIVILIIPALLVAFQTDPSPQSASASTVRQVNSTANKDSSPVIRVYLTHEKRVEEVPLESYIRGVVASEMPVNFHVEALKAQALAARTYIIDRLVKKDFSDMSRWGKAAESAVVTDTVQHQVYSTDQQLQKKWGTNYKNNIKKIDEAVRATRGKIITYKGKPIYAAFFSTSNGRTENSEDYFSAKYPYLRSVDSSWDQQSPKYEGVKTLRLDDLTRKLQKKTGKSIALPTSSGQRMMQVLERTSGNRISRIQIGDQKFTGREVREALQLPSSDFSWEIKGKKVVVKTRGYGHGVGMSQWGANLMAQQGKKVTEIVQHYYQGVKVQKVQLTISERG</sequence>
<dbReference type="NCBIfam" id="TIGR02669">
    <property type="entry name" value="SpoIID_LytB"/>
    <property type="match status" value="1"/>
</dbReference>
<name>A0A7W2AA75_9BACL</name>
<proteinExistence type="predicted"/>
<dbReference type="PANTHER" id="PTHR30032:SF4">
    <property type="entry name" value="AMIDASE ENHANCER"/>
    <property type="match status" value="1"/>
</dbReference>
<keyword evidence="3" id="KW-1185">Reference proteome</keyword>
<dbReference type="GO" id="GO:0030435">
    <property type="term" value="P:sporulation resulting in formation of a cellular spore"/>
    <property type="evidence" value="ECO:0007669"/>
    <property type="project" value="InterPro"/>
</dbReference>
<dbReference type="GO" id="GO:0030288">
    <property type="term" value="C:outer membrane-bounded periplasmic space"/>
    <property type="evidence" value="ECO:0007669"/>
    <property type="project" value="TreeGrafter"/>
</dbReference>
<dbReference type="Pfam" id="PF08486">
    <property type="entry name" value="SpoIID"/>
    <property type="match status" value="1"/>
</dbReference>
<feature type="domain" description="Sporulation stage II protein D amidase enhancer LytB N-terminal" evidence="1">
    <location>
        <begin position="61"/>
        <end position="170"/>
    </location>
</feature>
<evidence type="ECO:0000259" key="1">
    <source>
        <dbReference type="Pfam" id="PF08486"/>
    </source>
</evidence>
<dbReference type="Proteomes" id="UP000535491">
    <property type="component" value="Unassembled WGS sequence"/>
</dbReference>
<reference evidence="2 3" key="1">
    <citation type="submission" date="2020-07" db="EMBL/GenBank/DDBJ databases">
        <authorList>
            <person name="Feng H."/>
        </authorList>
    </citation>
    <scope>NUCLEOTIDE SEQUENCE [LARGE SCALE GENOMIC DNA]</scope>
    <source>
        <strain evidence="3">s-10</strain>
    </source>
</reference>
<dbReference type="InterPro" id="IPR013486">
    <property type="entry name" value="SpoIID/LytB"/>
</dbReference>
<dbReference type="AlphaFoldDB" id="A0A7W2AA75"/>
<accession>A0A7W2AA75</accession>
<gene>
    <name evidence="2" type="primary">spoIID</name>
    <name evidence="2" type="ORF">H1191_16930</name>
</gene>